<proteinExistence type="inferred from homology"/>
<gene>
    <name evidence="9" type="primary">kdpA</name>
    <name evidence="10" type="ORF">HNR13_001586</name>
</gene>
<evidence type="ECO:0000256" key="8">
    <source>
        <dbReference type="ARBA" id="ARBA00023136"/>
    </source>
</evidence>
<dbReference type="PANTHER" id="PTHR30607">
    <property type="entry name" value="POTASSIUM-TRANSPORTING ATPASE A CHAIN"/>
    <property type="match status" value="1"/>
</dbReference>
<comment type="caution">
    <text evidence="10">The sequence shown here is derived from an EMBL/GenBank/DDBJ whole genome shotgun (WGS) entry which is preliminary data.</text>
</comment>
<dbReference type="GO" id="GO:0005886">
    <property type="term" value="C:plasma membrane"/>
    <property type="evidence" value="ECO:0007669"/>
    <property type="project" value="UniProtKB-SubCell"/>
</dbReference>
<evidence type="ECO:0000256" key="2">
    <source>
        <dbReference type="ARBA" id="ARBA00022475"/>
    </source>
</evidence>
<feature type="transmembrane region" description="Helical" evidence="9">
    <location>
        <begin position="414"/>
        <end position="436"/>
    </location>
</feature>
<evidence type="ECO:0000256" key="6">
    <source>
        <dbReference type="ARBA" id="ARBA00022989"/>
    </source>
</evidence>
<keyword evidence="1 9" id="KW-0813">Transport</keyword>
<evidence type="ECO:0000256" key="1">
    <source>
        <dbReference type="ARBA" id="ARBA00022448"/>
    </source>
</evidence>
<keyword evidence="6 9" id="KW-1133">Transmembrane helix</keyword>
<keyword evidence="7 9" id="KW-0406">Ion transport</keyword>
<evidence type="ECO:0000313" key="11">
    <source>
        <dbReference type="Proteomes" id="UP000578352"/>
    </source>
</evidence>
<keyword evidence="4 9" id="KW-0812">Transmembrane</keyword>
<feature type="transmembrane region" description="Helical" evidence="9">
    <location>
        <begin position="171"/>
        <end position="193"/>
    </location>
</feature>
<sequence length="557" mass="58806">MTAWLFVALFATLILMLGIAYRPLGDYMAATFTTRKDLKVERGFYRLIGVDSRVDQSWPVYLRSVVAFSVLGVLLLYVLQRTQAVLPYSLGLAPVPEGLSFNTAISFVTNTNWQSYTPETTVGYTVQMAGLVVQNFLSAAVGLAIAITLVRGFAAHRSGTIGNFWVDITRATLRILLPLSIVFAVVLIVGGVIQNFNGFPTVHTLTGGTATIPGGPVASQEAIKLLGNNGGGFFNVNSAHPFENPTAWTNLVEIFLMLLIPFSLPRTFGKMVGDNRQGYAILGAMATIFVISLVALTLFELQGAGTATQAAGGALEGKEQRFGILGSTLFATTSTLTSTGAVNSMHDSFTPLGGMMTMLNMMTGEVAPGGIGAGLYGILMVAIISVFLAGLMVGRTPEYLGKKIGSREIKLASLYILMTPTLVLLGTGLSFAIPAIKDNIEKVSIFNPGQHGFSEVLYAFTSAANNNGSAFAGLSANTPWLNAALGATMFLGRFLPIVFVVALAGSLAAQDKVPATSGTLPTHRPLFVTFVVGVVIIVAALTYFPVLALGPLAEGLH</sequence>
<keyword evidence="5 9" id="KW-0630">Potassium</keyword>
<evidence type="ECO:0000256" key="4">
    <source>
        <dbReference type="ARBA" id="ARBA00022692"/>
    </source>
</evidence>
<evidence type="ECO:0000256" key="9">
    <source>
        <dbReference type="HAMAP-Rule" id="MF_00275"/>
    </source>
</evidence>
<organism evidence="10 11">
    <name type="scientific">Leifsonia shinshuensis</name>
    <dbReference type="NCBI Taxonomy" id="150026"/>
    <lineage>
        <taxon>Bacteria</taxon>
        <taxon>Bacillati</taxon>
        <taxon>Actinomycetota</taxon>
        <taxon>Actinomycetes</taxon>
        <taxon>Micrococcales</taxon>
        <taxon>Microbacteriaceae</taxon>
        <taxon>Leifsonia</taxon>
    </lineage>
</organism>
<dbReference type="AlphaFoldDB" id="A0A853CSH5"/>
<comment type="subcellular location">
    <subcellularLocation>
        <location evidence="9">Cell membrane</location>
        <topology evidence="9">Multi-pass membrane protein</topology>
    </subcellularLocation>
</comment>
<comment type="subunit">
    <text evidence="9">The system is composed of three essential subunits: KdpA, KdpB and KdpC.</text>
</comment>
<dbReference type="Pfam" id="PF03814">
    <property type="entry name" value="KdpA"/>
    <property type="match status" value="1"/>
</dbReference>
<feature type="transmembrane region" description="Helical" evidence="9">
    <location>
        <begin position="483"/>
        <end position="505"/>
    </location>
</feature>
<protein>
    <recommendedName>
        <fullName evidence="9">Potassium-transporting ATPase potassium-binding subunit</fullName>
    </recommendedName>
    <alternativeName>
        <fullName evidence="9">ATP phosphohydrolase [potassium-transporting] A chain</fullName>
    </alternativeName>
    <alternativeName>
        <fullName evidence="9">Potassium-binding and translocating subunit A</fullName>
    </alternativeName>
    <alternativeName>
        <fullName evidence="9">Potassium-translocating ATPase A chain</fullName>
    </alternativeName>
</protein>
<feature type="transmembrane region" description="Helical" evidence="9">
    <location>
        <begin position="526"/>
        <end position="548"/>
    </location>
</feature>
<dbReference type="InterPro" id="IPR004623">
    <property type="entry name" value="KdpA"/>
</dbReference>
<feature type="transmembrane region" description="Helical" evidence="9">
    <location>
        <begin position="247"/>
        <end position="267"/>
    </location>
</feature>
<dbReference type="HAMAP" id="MF_00275">
    <property type="entry name" value="KdpA"/>
    <property type="match status" value="1"/>
</dbReference>
<feature type="transmembrane region" description="Helical" evidence="9">
    <location>
        <begin position="371"/>
        <end position="393"/>
    </location>
</feature>
<dbReference type="NCBIfam" id="TIGR00680">
    <property type="entry name" value="kdpA"/>
    <property type="match status" value="1"/>
</dbReference>
<evidence type="ECO:0000256" key="5">
    <source>
        <dbReference type="ARBA" id="ARBA00022958"/>
    </source>
</evidence>
<evidence type="ECO:0000256" key="3">
    <source>
        <dbReference type="ARBA" id="ARBA00022538"/>
    </source>
</evidence>
<dbReference type="EMBL" id="JACCFL010000001">
    <property type="protein sequence ID" value="NYJ23299.1"/>
    <property type="molecule type" value="Genomic_DNA"/>
</dbReference>
<dbReference type="PIRSF" id="PIRSF001294">
    <property type="entry name" value="K_ATPaseA"/>
    <property type="match status" value="1"/>
</dbReference>
<dbReference type="RefSeq" id="WP_179605236.1">
    <property type="nucleotide sequence ID" value="NZ_BAABEH010000001.1"/>
</dbReference>
<dbReference type="GO" id="GO:0008556">
    <property type="term" value="F:P-type potassium transmembrane transporter activity"/>
    <property type="evidence" value="ECO:0007669"/>
    <property type="project" value="InterPro"/>
</dbReference>
<dbReference type="Proteomes" id="UP000578352">
    <property type="component" value="Unassembled WGS sequence"/>
</dbReference>
<dbReference type="GO" id="GO:0030955">
    <property type="term" value="F:potassium ion binding"/>
    <property type="evidence" value="ECO:0007669"/>
    <property type="project" value="UniProtKB-UniRule"/>
</dbReference>
<keyword evidence="8 9" id="KW-0472">Membrane</keyword>
<evidence type="ECO:0000256" key="7">
    <source>
        <dbReference type="ARBA" id="ARBA00023065"/>
    </source>
</evidence>
<feature type="transmembrane region" description="Helical" evidence="9">
    <location>
        <begin position="128"/>
        <end position="150"/>
    </location>
</feature>
<name>A0A853CSH5_9MICO</name>
<feature type="transmembrane region" description="Helical" evidence="9">
    <location>
        <begin position="279"/>
        <end position="299"/>
    </location>
</feature>
<feature type="transmembrane region" description="Helical" evidence="9">
    <location>
        <begin position="86"/>
        <end position="108"/>
    </location>
</feature>
<feature type="transmembrane region" description="Helical" evidence="9">
    <location>
        <begin position="60"/>
        <end position="79"/>
    </location>
</feature>
<dbReference type="PANTHER" id="PTHR30607:SF2">
    <property type="entry name" value="POTASSIUM-TRANSPORTING ATPASE POTASSIUM-BINDING SUBUNIT"/>
    <property type="match status" value="1"/>
</dbReference>
<comment type="function">
    <text evidence="9">Part of the high-affinity ATP-driven potassium transport (or Kdp) system, which catalyzes the hydrolysis of ATP coupled with the electrogenic transport of potassium into the cytoplasm. This subunit binds the extracellular potassium ions and delivers the ions to the membrane domain of KdpB through an intramembrane tunnel.</text>
</comment>
<keyword evidence="2 9" id="KW-1003">Cell membrane</keyword>
<evidence type="ECO:0000313" key="10">
    <source>
        <dbReference type="EMBL" id="NYJ23299.1"/>
    </source>
</evidence>
<accession>A0A853CSH5</accession>
<reference evidence="10 11" key="1">
    <citation type="submission" date="2020-07" db="EMBL/GenBank/DDBJ databases">
        <title>Sequencing the genomes of 1000 actinobacteria strains.</title>
        <authorList>
            <person name="Klenk H.-P."/>
        </authorList>
    </citation>
    <scope>NUCLEOTIDE SEQUENCE [LARGE SCALE GENOMIC DNA]</scope>
    <source>
        <strain evidence="10 11">DSM 15165</strain>
    </source>
</reference>
<comment type="similarity">
    <text evidence="9">Belongs to the KdpA family.</text>
</comment>
<keyword evidence="3 9" id="KW-0633">Potassium transport</keyword>